<name>A0A023MHV6_9CAUD</name>
<dbReference type="GeneID" id="19486825"/>
<evidence type="ECO:0000313" key="2">
    <source>
        <dbReference type="Proteomes" id="UP000026907"/>
    </source>
</evidence>
<proteinExistence type="predicted"/>
<dbReference type="EMBL" id="KJ190158">
    <property type="protein sequence ID" value="AHN83688.1"/>
    <property type="molecule type" value="Genomic_DNA"/>
</dbReference>
<dbReference type="RefSeq" id="YP_009031009.1">
    <property type="nucleotide sequence ID" value="NC_024134.1"/>
</dbReference>
<dbReference type="Proteomes" id="UP000026907">
    <property type="component" value="Segment"/>
</dbReference>
<dbReference type="KEGG" id="vg:19486825"/>
<sequence>MAHFVGEPEMETDMSNVMIPKKTFISVTLDFLATVPGFNVRTRNGLRAALFAVGFDLKNIDVLRGKNVRCKNKPTHYRKADVFAGVMRADFRYPQMYNGVDILDVDKAPGEAMLVQDLPYDIPVEDRVNVRKYTKQSEKAEDIHIVDEPFNFEDLHRLEKLFGIES</sequence>
<organism evidence="1 2">
    <name type="scientific">Escherichia phage FFH2</name>
    <dbReference type="NCBI Taxonomy" id="1446490"/>
    <lineage>
        <taxon>Viruses</taxon>
        <taxon>Duplodnaviria</taxon>
        <taxon>Heunggongvirae</taxon>
        <taxon>Uroviricota</taxon>
        <taxon>Caudoviricetes</taxon>
        <taxon>Vequintavirinae</taxon>
        <taxon>Vequintavirus</taxon>
        <taxon>Vequintavirus PDX</taxon>
        <taxon>Vequintavirus FFH2</taxon>
    </lineage>
</organism>
<protein>
    <submittedName>
        <fullName evidence="1">Uncharacterized protein</fullName>
    </submittedName>
</protein>
<evidence type="ECO:0000313" key="1">
    <source>
        <dbReference type="EMBL" id="AHN83688.1"/>
    </source>
</evidence>
<reference evidence="1 2" key="1">
    <citation type="journal article" date="2014" name="Genome Announc.">
        <title>Complete Genome Sequences of Two Escherichia coli O157:H7 Phages Effective in Limiting Contamination of Food Products.</title>
        <authorList>
            <person name="Hong Y."/>
            <person name="Pan Y."/>
            <person name="Harman N.J."/>
            <person name="Ebner P.D."/>
        </authorList>
    </citation>
    <scope>NUCLEOTIDE SEQUENCE [LARGE SCALE GENOMIC DNA]</scope>
</reference>
<accession>A0A023MHV6</accession>
<keyword evidence="2" id="KW-1185">Reference proteome</keyword>